<dbReference type="GO" id="GO:0003677">
    <property type="term" value="F:DNA binding"/>
    <property type="evidence" value="ECO:0007669"/>
    <property type="project" value="UniProtKB-UniRule"/>
</dbReference>
<dbReference type="PRINTS" id="PR00364">
    <property type="entry name" value="DISEASERSIST"/>
</dbReference>
<dbReference type="SUPFAM" id="SSF46894">
    <property type="entry name" value="C-terminal effector domain of the bipartite response regulators"/>
    <property type="match status" value="1"/>
</dbReference>
<evidence type="ECO:0000256" key="6">
    <source>
        <dbReference type="PROSITE-ProRule" id="PRU01091"/>
    </source>
</evidence>
<dbReference type="PROSITE" id="PS50005">
    <property type="entry name" value="TPR"/>
    <property type="match status" value="1"/>
</dbReference>
<feature type="domain" description="OmpR/PhoB-type" evidence="7">
    <location>
        <begin position="29"/>
        <end position="128"/>
    </location>
</feature>
<evidence type="ECO:0000256" key="1">
    <source>
        <dbReference type="ARBA" id="ARBA00005820"/>
    </source>
</evidence>
<dbReference type="InterPro" id="IPR011990">
    <property type="entry name" value="TPR-like_helical_dom_sf"/>
</dbReference>
<organism evidence="8 9">
    <name type="scientific">Herbihabitans rhizosphaerae</name>
    <dbReference type="NCBI Taxonomy" id="1872711"/>
    <lineage>
        <taxon>Bacteria</taxon>
        <taxon>Bacillati</taxon>
        <taxon>Actinomycetota</taxon>
        <taxon>Actinomycetes</taxon>
        <taxon>Pseudonocardiales</taxon>
        <taxon>Pseudonocardiaceae</taxon>
        <taxon>Herbihabitans</taxon>
    </lineage>
</organism>
<comment type="caution">
    <text evidence="8">The sequence shown here is derived from an EMBL/GenBank/DDBJ whole genome shotgun (WGS) entry which is preliminary data.</text>
</comment>
<accession>A0A4Q7KSZ5</accession>
<dbReference type="SMART" id="SM00028">
    <property type="entry name" value="TPR"/>
    <property type="match status" value="4"/>
</dbReference>
<dbReference type="Pfam" id="PF13424">
    <property type="entry name" value="TPR_12"/>
    <property type="match status" value="2"/>
</dbReference>
<reference evidence="8 9" key="1">
    <citation type="submission" date="2019-02" db="EMBL/GenBank/DDBJ databases">
        <title>Genomic Encyclopedia of Type Strains, Phase IV (KMG-IV): sequencing the most valuable type-strain genomes for metagenomic binning, comparative biology and taxonomic classification.</title>
        <authorList>
            <person name="Goeker M."/>
        </authorList>
    </citation>
    <scope>NUCLEOTIDE SEQUENCE [LARGE SCALE GENOMIC DNA]</scope>
    <source>
        <strain evidence="8 9">DSM 101727</strain>
    </source>
</reference>
<dbReference type="PANTHER" id="PTHR35807">
    <property type="entry name" value="TRANSCRIPTIONAL REGULATOR REDD-RELATED"/>
    <property type="match status" value="1"/>
</dbReference>
<keyword evidence="3 6" id="KW-0238">DNA-binding</keyword>
<dbReference type="SUPFAM" id="SSF48452">
    <property type="entry name" value="TPR-like"/>
    <property type="match status" value="2"/>
</dbReference>
<dbReference type="InterPro" id="IPR019734">
    <property type="entry name" value="TPR_rpt"/>
</dbReference>
<dbReference type="InterPro" id="IPR027417">
    <property type="entry name" value="P-loop_NTPase"/>
</dbReference>
<feature type="DNA-binding region" description="OmpR/PhoB-type" evidence="6">
    <location>
        <begin position="29"/>
        <end position="128"/>
    </location>
</feature>
<keyword evidence="4" id="KW-0804">Transcription</keyword>
<evidence type="ECO:0000313" key="9">
    <source>
        <dbReference type="Proteomes" id="UP000294257"/>
    </source>
</evidence>
<dbReference type="GO" id="GO:0006355">
    <property type="term" value="P:regulation of DNA-templated transcription"/>
    <property type="evidence" value="ECO:0007669"/>
    <property type="project" value="InterPro"/>
</dbReference>
<evidence type="ECO:0000313" key="8">
    <source>
        <dbReference type="EMBL" id="RZS39260.1"/>
    </source>
</evidence>
<dbReference type="InterPro" id="IPR005158">
    <property type="entry name" value="BTAD"/>
</dbReference>
<dbReference type="Gene3D" id="3.40.50.300">
    <property type="entry name" value="P-loop containing nucleotide triphosphate hydrolases"/>
    <property type="match status" value="1"/>
</dbReference>
<sequence>MKLLGCVLEYRSARSCVAVRGYAGLNGTETVTEADGRRRLRVRLLGPFEVRLGGEPIVVSGPKQRILLAALALFAGRDVPVDTLARAVWGERTPSRAKASVQTHVMRLRQQVGDGAISTGRDGYRLAADPDDVDVTRFAALLRRAAAEGDPAVERALLGEALALWQGEPLQSVRSDVLLDEHVPQLVESHLVAVERRVDLDLDLGEVDGVAGELTELLVRHPLREPLWERLMRVLAASGRTAEALAVYADCRERFADELGVDPGERLRALHLELLNAVPPDDAGEAAEPPALVPRQLPHDTTRFTARGAELAELDRLLEQAQPDATAIVLIDGTAGVGKTSLAVHWAHRIAGRYPDGQFFLDMRGHSGDAPVPPEAALDTLLRAAGVRPDLIPSTVEGRSAMLRTRFAGTRTILMLDNVATAGQVRPLFGGPGQLVVITSRNQLRGLVARDGARRLSVREFSAAAAACLLAASAGDDRIADEPDAVTELVALCGHLPLAIALAAEYVSRFRDNTIAELVDELRDERSRLDVLRDPHDEGTDLRATFSLSYNALRPEAARLFRLLGLVPGPRFDLFTASALDGRPRTRAALDELVAAHLVNQPGRGRFQLHDLLRAYASGLAEDLDPTERRAAIERLAERYVLLAGRARSVLSRPPRLREVVDIDRELDGVPEFDGHGDALRWIERDRDNLVGTVGLAAAHGLDDLAWRLAWLLSGAWLILHNVQEWVSTARIGLACAERLGDGDAIFLSLNNLAMAHTEAADWGEVRACFERALANRRARGDREGEAQVLSNMGAEPFRHGDFEGAVRMYEQALAALPEGGGGLFRAYVLLNLCGSCAEAGRARAALSYGLRALPLFREASERSYEAICLSNLADACVALGDYDEAMVYSDRSLEYFRELGRGRQIGHALVVRGRILHAKGQSDAASEAWREARELLRPLDDRRLPELDALLGDQGSGVGT</sequence>
<evidence type="ECO:0000256" key="2">
    <source>
        <dbReference type="ARBA" id="ARBA00023015"/>
    </source>
</evidence>
<dbReference type="Pfam" id="PF03704">
    <property type="entry name" value="BTAD"/>
    <property type="match status" value="1"/>
</dbReference>
<dbReference type="PANTHER" id="PTHR35807:SF1">
    <property type="entry name" value="TRANSCRIPTIONAL REGULATOR REDD"/>
    <property type="match status" value="1"/>
</dbReference>
<evidence type="ECO:0000256" key="5">
    <source>
        <dbReference type="PROSITE-ProRule" id="PRU00339"/>
    </source>
</evidence>
<dbReference type="Gene3D" id="1.10.10.10">
    <property type="entry name" value="Winged helix-like DNA-binding domain superfamily/Winged helix DNA-binding domain"/>
    <property type="match status" value="1"/>
</dbReference>
<dbReference type="GO" id="GO:0000160">
    <property type="term" value="P:phosphorelay signal transduction system"/>
    <property type="evidence" value="ECO:0007669"/>
    <property type="project" value="InterPro"/>
</dbReference>
<evidence type="ECO:0000259" key="7">
    <source>
        <dbReference type="PROSITE" id="PS51755"/>
    </source>
</evidence>
<dbReference type="SUPFAM" id="SSF52540">
    <property type="entry name" value="P-loop containing nucleoside triphosphate hydrolases"/>
    <property type="match status" value="1"/>
</dbReference>
<proteinExistence type="inferred from homology"/>
<dbReference type="Gene3D" id="1.25.40.10">
    <property type="entry name" value="Tetratricopeptide repeat domain"/>
    <property type="match status" value="2"/>
</dbReference>
<dbReference type="SMART" id="SM00862">
    <property type="entry name" value="Trans_reg_C"/>
    <property type="match status" value="1"/>
</dbReference>
<feature type="repeat" description="TPR" evidence="5">
    <location>
        <begin position="787"/>
        <end position="820"/>
    </location>
</feature>
<name>A0A4Q7KSZ5_9PSEU</name>
<dbReference type="SMART" id="SM01043">
    <property type="entry name" value="BTAD"/>
    <property type="match status" value="1"/>
</dbReference>
<protein>
    <submittedName>
        <fullName evidence="8">DNA-binding SARP family transcriptional activator</fullName>
    </submittedName>
</protein>
<dbReference type="InterPro" id="IPR001867">
    <property type="entry name" value="OmpR/PhoB-type_DNA-bd"/>
</dbReference>
<evidence type="ECO:0000256" key="3">
    <source>
        <dbReference type="ARBA" id="ARBA00023125"/>
    </source>
</evidence>
<gene>
    <name evidence="8" type="ORF">EV193_104477</name>
</gene>
<comment type="similarity">
    <text evidence="1">Belongs to the AfsR/DnrI/RedD regulatory family.</text>
</comment>
<dbReference type="InterPro" id="IPR036388">
    <property type="entry name" value="WH-like_DNA-bd_sf"/>
</dbReference>
<dbReference type="Proteomes" id="UP000294257">
    <property type="component" value="Unassembled WGS sequence"/>
</dbReference>
<dbReference type="AlphaFoldDB" id="A0A4Q7KSZ5"/>
<dbReference type="CDD" id="cd15831">
    <property type="entry name" value="BTAD"/>
    <property type="match status" value="1"/>
</dbReference>
<dbReference type="InterPro" id="IPR016032">
    <property type="entry name" value="Sig_transdc_resp-reg_C-effctor"/>
</dbReference>
<dbReference type="Pfam" id="PF00486">
    <property type="entry name" value="Trans_reg_C"/>
    <property type="match status" value="1"/>
</dbReference>
<keyword evidence="9" id="KW-1185">Reference proteome</keyword>
<keyword evidence="5" id="KW-0802">TPR repeat</keyword>
<evidence type="ECO:0000256" key="4">
    <source>
        <dbReference type="ARBA" id="ARBA00023163"/>
    </source>
</evidence>
<dbReference type="InterPro" id="IPR051677">
    <property type="entry name" value="AfsR-DnrI-RedD_regulator"/>
</dbReference>
<dbReference type="PROSITE" id="PS51755">
    <property type="entry name" value="OMPR_PHOB"/>
    <property type="match status" value="1"/>
</dbReference>
<keyword evidence="2" id="KW-0805">Transcription regulation</keyword>
<dbReference type="EMBL" id="SGWQ01000004">
    <property type="protein sequence ID" value="RZS39260.1"/>
    <property type="molecule type" value="Genomic_DNA"/>
</dbReference>